<protein>
    <submittedName>
        <fullName evidence="6">GST C-terminal domain-containing protein</fullName>
    </submittedName>
</protein>
<comment type="similarity">
    <text evidence="1">Belongs to the FAX family.</text>
</comment>
<dbReference type="Gene3D" id="1.20.1050.10">
    <property type="match status" value="1"/>
</dbReference>
<dbReference type="SFLD" id="SFLDG01180">
    <property type="entry name" value="SUF1"/>
    <property type="match status" value="1"/>
</dbReference>
<dbReference type="Pfam" id="PF17171">
    <property type="entry name" value="GST_C_6"/>
    <property type="match status" value="1"/>
</dbReference>
<dbReference type="SUPFAM" id="SSF52833">
    <property type="entry name" value="Thioredoxin-like"/>
    <property type="match status" value="1"/>
</dbReference>
<dbReference type="InterPro" id="IPR012336">
    <property type="entry name" value="Thioredoxin-like_fold"/>
</dbReference>
<dbReference type="SUPFAM" id="SSF47616">
    <property type="entry name" value="GST C-terminal domain-like"/>
    <property type="match status" value="1"/>
</dbReference>
<evidence type="ECO:0000313" key="5">
    <source>
        <dbReference type="Proteomes" id="UP000095281"/>
    </source>
</evidence>
<dbReference type="Proteomes" id="UP000095281">
    <property type="component" value="Unplaced"/>
</dbReference>
<proteinExistence type="inferred from homology"/>
<dbReference type="AlphaFoldDB" id="A0A1I8BGW0"/>
<dbReference type="InterPro" id="IPR036249">
    <property type="entry name" value="Thioredoxin-like_sf"/>
</dbReference>
<feature type="region of interest" description="Disordered" evidence="2">
    <location>
        <begin position="283"/>
        <end position="317"/>
    </location>
</feature>
<evidence type="ECO:0000256" key="2">
    <source>
        <dbReference type="SAM" id="MobiDB-lite"/>
    </source>
</evidence>
<reference evidence="6" key="1">
    <citation type="submission" date="2016-11" db="UniProtKB">
        <authorList>
            <consortium name="WormBaseParasite"/>
        </authorList>
    </citation>
    <scope>IDENTIFICATION</scope>
</reference>
<keyword evidence="5" id="KW-1185">Reference proteome</keyword>
<dbReference type="WBParaSite" id="MhA1_Contig2438.frz3.gene5">
    <property type="protein sequence ID" value="MhA1_Contig2438.frz3.gene5"/>
    <property type="gene ID" value="MhA1_Contig2438.frz3.gene5"/>
</dbReference>
<sequence length="317" mass="36387">MQYIKVIEGEMLKPTRGLIVRNWTEDVVNLVQFPRTHAIVNASPFCVKLETWLRITGIKHKNVSNEISKASAKGQVPFIELNGRQFADTNFIIDHLKSHFKLTIDENLSDREKADSRAFSILIEESLFRCLEYDRSKSFGWLATDKGVLPYLQGIQKFFFQKIFIKQLEKRLKTIVNAQGYGRHSPEEIEEITKKDLTALSTLLGDKSFMFGDIPSTLDATAFGHLVEFTDAPLTSDKIKTFMEQNTPNLIEFIKRIKERYWPDWKQICETLALNPEDIKKAEEEKKKEEKNKEGENVETSTNVAQPTETAAVPIQA</sequence>
<evidence type="ECO:0000259" key="3">
    <source>
        <dbReference type="Pfam" id="PF17171"/>
    </source>
</evidence>
<name>A0A1I8BGW0_MELHA</name>
<dbReference type="Pfam" id="PF17172">
    <property type="entry name" value="GST_N_4"/>
    <property type="match status" value="1"/>
</dbReference>
<dbReference type="CDD" id="cd03080">
    <property type="entry name" value="GST_N_Metaxin_like"/>
    <property type="match status" value="1"/>
</dbReference>
<dbReference type="InterPro" id="IPR050931">
    <property type="entry name" value="Mito_Protein_Transport_Metaxin"/>
</dbReference>
<organism evidence="5 6">
    <name type="scientific">Meloidogyne hapla</name>
    <name type="common">Root-knot nematode worm</name>
    <dbReference type="NCBI Taxonomy" id="6305"/>
    <lineage>
        <taxon>Eukaryota</taxon>
        <taxon>Metazoa</taxon>
        <taxon>Ecdysozoa</taxon>
        <taxon>Nematoda</taxon>
        <taxon>Chromadorea</taxon>
        <taxon>Rhabditida</taxon>
        <taxon>Tylenchina</taxon>
        <taxon>Tylenchomorpha</taxon>
        <taxon>Tylenchoidea</taxon>
        <taxon>Meloidogynidae</taxon>
        <taxon>Meloidogyninae</taxon>
        <taxon>Meloidogyne</taxon>
    </lineage>
</organism>
<dbReference type="PANTHER" id="PTHR12289">
    <property type="entry name" value="METAXIN RELATED"/>
    <property type="match status" value="1"/>
</dbReference>
<evidence type="ECO:0000259" key="4">
    <source>
        <dbReference type="Pfam" id="PF17172"/>
    </source>
</evidence>
<evidence type="ECO:0000256" key="1">
    <source>
        <dbReference type="ARBA" id="ARBA00006475"/>
    </source>
</evidence>
<dbReference type="InterPro" id="IPR040079">
    <property type="entry name" value="Glutathione_S-Trfase"/>
</dbReference>
<dbReference type="OMA" id="IRWIILY"/>
<feature type="domain" description="Metaxin glutathione S-transferase" evidence="3">
    <location>
        <begin position="194"/>
        <end position="257"/>
    </location>
</feature>
<dbReference type="PANTHER" id="PTHR12289:SF72">
    <property type="entry name" value="GST N-TERMINAL DOMAIN-CONTAINING PROTEIN"/>
    <property type="match status" value="1"/>
</dbReference>
<dbReference type="SFLD" id="SFLDS00019">
    <property type="entry name" value="Glutathione_Transferase_(cytos"/>
    <property type="match status" value="1"/>
</dbReference>
<dbReference type="InterPro" id="IPR033468">
    <property type="entry name" value="Metaxin_GST"/>
</dbReference>
<dbReference type="SFLD" id="SFLDG01200">
    <property type="entry name" value="SUF1.1"/>
    <property type="match status" value="1"/>
</dbReference>
<dbReference type="GO" id="GO:0005737">
    <property type="term" value="C:cytoplasm"/>
    <property type="evidence" value="ECO:0007669"/>
    <property type="project" value="TreeGrafter"/>
</dbReference>
<feature type="compositionally biased region" description="Basic and acidic residues" evidence="2">
    <location>
        <begin position="283"/>
        <end position="296"/>
    </location>
</feature>
<evidence type="ECO:0000313" key="6">
    <source>
        <dbReference type="WBParaSite" id="MhA1_Contig2438.frz3.gene5"/>
    </source>
</evidence>
<accession>A0A1I8BGW0</accession>
<dbReference type="InterPro" id="IPR026928">
    <property type="entry name" value="FAX/IsoI-like"/>
</dbReference>
<dbReference type="InterPro" id="IPR036282">
    <property type="entry name" value="Glutathione-S-Trfase_C_sf"/>
</dbReference>
<feature type="domain" description="Thioredoxin-like fold" evidence="4">
    <location>
        <begin position="44"/>
        <end position="135"/>
    </location>
</feature>
<feature type="compositionally biased region" description="Polar residues" evidence="2">
    <location>
        <begin position="298"/>
        <end position="309"/>
    </location>
</feature>